<evidence type="ECO:0000259" key="2">
    <source>
        <dbReference type="Pfam" id="PF19291"/>
    </source>
</evidence>
<dbReference type="InterPro" id="IPR011613">
    <property type="entry name" value="GH15-like"/>
</dbReference>
<organism evidence="3 4">
    <name type="scientific">Geodia barretti</name>
    <name type="common">Barrett's horny sponge</name>
    <dbReference type="NCBI Taxonomy" id="519541"/>
    <lineage>
        <taxon>Eukaryota</taxon>
        <taxon>Metazoa</taxon>
        <taxon>Porifera</taxon>
        <taxon>Demospongiae</taxon>
        <taxon>Heteroscleromorpha</taxon>
        <taxon>Tetractinellida</taxon>
        <taxon>Astrophorina</taxon>
        <taxon>Geodiidae</taxon>
        <taxon>Geodia</taxon>
    </lineage>
</organism>
<dbReference type="Pfam" id="PF00723">
    <property type="entry name" value="Glyco_hydro_15"/>
    <property type="match status" value="1"/>
</dbReference>
<sequence length="617" mass="70422">MPYLPIEDYGIIGNMHTVALVGTNGSIDWFCSPNFDSPSIFAAILDENKGGYFKIAPAFYQEDLTTKQMYWPETNVLVTRFLSSEGVGEVIDFMPVGEHHSQHNHNELIRRVNVVRGTMTFRMECFPAFNFARNRHELHVNGKGADMISEGITIRLSCTLPLERSGDGLVSEFTLQEGQTATFALDETSNNLEALHPFDEAESEVLFNDTVEYWRSWLSQCTYRGRWREMVHRSALVLKLLTYDPTGAIVAAPTCSLPEDVGGVRNWDYRYTWIRDAAFTLYALLRIGFTEEASNFMKFIEARAKELNPDGSLQVMYGIDGRHELTEESLWHLDGYKGSTPVRIGNGAHNQLQLDIYGELMDSVYIYNRHAEPISFDFWNHLRRLTDWVVDNWNREDEGIWEVRGGRKHFVYSKLMCWVAMDRAIRLADARAFPADRPRWEATRDAIYEEIMEHGWSEERQAFVQSYDSDCLDASNLLMPLVFFVAPSDPRMLKTIEATNRSPEQGGLVSNSLVYRYNIEMSPDGLMGYEGSFNICTFWLVEAMSRAGRYDPKALDQARLIFEKMLSYANHLGLYAEETGHSGEGLGNFPQAFTHLALISAACNLDRDIDTAGQVNW</sequence>
<accession>A0AA35T1I6</accession>
<keyword evidence="4" id="KW-1185">Reference proteome</keyword>
<evidence type="ECO:0000313" key="4">
    <source>
        <dbReference type="Proteomes" id="UP001174909"/>
    </source>
</evidence>
<comment type="caution">
    <text evidence="3">The sequence shown here is derived from an EMBL/GenBank/DDBJ whole genome shotgun (WGS) entry which is preliminary data.</text>
</comment>
<proteinExistence type="predicted"/>
<dbReference type="PANTHER" id="PTHR31616">
    <property type="entry name" value="TREHALASE"/>
    <property type="match status" value="1"/>
</dbReference>
<feature type="domain" description="GH15-like" evidence="1">
    <location>
        <begin position="228"/>
        <end position="602"/>
    </location>
</feature>
<dbReference type="InterPro" id="IPR045582">
    <property type="entry name" value="Trehalase-like_N"/>
</dbReference>
<dbReference type="Proteomes" id="UP001174909">
    <property type="component" value="Unassembled WGS sequence"/>
</dbReference>
<gene>
    <name evidence="3" type="ORF">GBAR_LOCUS22012</name>
</gene>
<dbReference type="InterPro" id="IPR008928">
    <property type="entry name" value="6-hairpin_glycosidase_sf"/>
</dbReference>
<dbReference type="EMBL" id="CASHTH010003049">
    <property type="protein sequence ID" value="CAI8039554.1"/>
    <property type="molecule type" value="Genomic_DNA"/>
</dbReference>
<dbReference type="SUPFAM" id="SSF48208">
    <property type="entry name" value="Six-hairpin glycosidases"/>
    <property type="match status" value="1"/>
</dbReference>
<dbReference type="GO" id="GO:0005975">
    <property type="term" value="P:carbohydrate metabolic process"/>
    <property type="evidence" value="ECO:0007669"/>
    <property type="project" value="InterPro"/>
</dbReference>
<dbReference type="AlphaFoldDB" id="A0AA35T1I6"/>
<dbReference type="Pfam" id="PF19291">
    <property type="entry name" value="TREH_N"/>
    <property type="match status" value="1"/>
</dbReference>
<protein>
    <submittedName>
        <fullName evidence="3">Uncharacterized protein C4H3.03c</fullName>
    </submittedName>
</protein>
<feature type="domain" description="Trehalase-like N-terminal" evidence="2">
    <location>
        <begin position="5"/>
        <end position="145"/>
    </location>
</feature>
<evidence type="ECO:0000259" key="1">
    <source>
        <dbReference type="Pfam" id="PF00723"/>
    </source>
</evidence>
<name>A0AA35T1I6_GEOBA</name>
<evidence type="ECO:0000313" key="3">
    <source>
        <dbReference type="EMBL" id="CAI8039554.1"/>
    </source>
</evidence>
<dbReference type="GO" id="GO:0004553">
    <property type="term" value="F:hydrolase activity, hydrolyzing O-glycosyl compounds"/>
    <property type="evidence" value="ECO:0007669"/>
    <property type="project" value="TreeGrafter"/>
</dbReference>
<dbReference type="PANTHER" id="PTHR31616:SF0">
    <property type="entry name" value="GLUCAN 1,4-ALPHA-GLUCOSIDASE"/>
    <property type="match status" value="1"/>
</dbReference>
<reference evidence="3" key="1">
    <citation type="submission" date="2023-03" db="EMBL/GenBank/DDBJ databases">
        <authorList>
            <person name="Steffen K."/>
            <person name="Cardenas P."/>
        </authorList>
    </citation>
    <scope>NUCLEOTIDE SEQUENCE</scope>
</reference>
<dbReference type="InterPro" id="IPR012341">
    <property type="entry name" value="6hp_glycosidase-like_sf"/>
</dbReference>
<dbReference type="Gene3D" id="1.50.10.10">
    <property type="match status" value="1"/>
</dbReference>